<name>A0A7S2R149_9STRA</name>
<dbReference type="AlphaFoldDB" id="A0A7S2R149"/>
<proteinExistence type="predicted"/>
<reference evidence="2" key="1">
    <citation type="submission" date="2021-01" db="EMBL/GenBank/DDBJ databases">
        <authorList>
            <person name="Corre E."/>
            <person name="Pelletier E."/>
            <person name="Niang G."/>
            <person name="Scheremetjew M."/>
            <person name="Finn R."/>
            <person name="Kale V."/>
            <person name="Holt S."/>
            <person name="Cochrane G."/>
            <person name="Meng A."/>
            <person name="Brown T."/>
            <person name="Cohen L."/>
        </authorList>
    </citation>
    <scope>NUCLEOTIDE SEQUENCE</scope>
    <source>
        <strain evidence="2">CCMP1452</strain>
    </source>
</reference>
<evidence type="ECO:0000313" key="2">
    <source>
        <dbReference type="EMBL" id="CAD9657817.1"/>
    </source>
</evidence>
<evidence type="ECO:0008006" key="3">
    <source>
        <dbReference type="Google" id="ProtNLM"/>
    </source>
</evidence>
<evidence type="ECO:0000256" key="1">
    <source>
        <dbReference type="SAM" id="MobiDB-lite"/>
    </source>
</evidence>
<organism evidence="2">
    <name type="scientific">Eucampia antarctica</name>
    <dbReference type="NCBI Taxonomy" id="49252"/>
    <lineage>
        <taxon>Eukaryota</taxon>
        <taxon>Sar</taxon>
        <taxon>Stramenopiles</taxon>
        <taxon>Ochrophyta</taxon>
        <taxon>Bacillariophyta</taxon>
        <taxon>Mediophyceae</taxon>
        <taxon>Biddulphiophycidae</taxon>
        <taxon>Hemiaulales</taxon>
        <taxon>Hemiaulaceae</taxon>
        <taxon>Eucampia</taxon>
    </lineage>
</organism>
<feature type="compositionally biased region" description="Acidic residues" evidence="1">
    <location>
        <begin position="340"/>
        <end position="355"/>
    </location>
</feature>
<protein>
    <recommendedName>
        <fullName evidence="3">Fructose-bisphosphate aldolase</fullName>
    </recommendedName>
</protein>
<dbReference type="EMBL" id="HBHI01003210">
    <property type="protein sequence ID" value="CAD9657817.1"/>
    <property type="molecule type" value="Transcribed_RNA"/>
</dbReference>
<feature type="region of interest" description="Disordered" evidence="1">
    <location>
        <begin position="333"/>
        <end position="355"/>
    </location>
</feature>
<accession>A0A7S2R149</accession>
<gene>
    <name evidence="2" type="ORF">EANT1437_LOCUS1618</name>
</gene>
<sequence length="355" mass="38001">MSGKLTLSAELVIPDPTDPTALLLLATEVQSLSQNIRVSSKANAAFIEVASLSSLSTFCREQESARGNFPGPVPVIYCPKKRRKNNDNDDGDDDDDTTVVVELKDVAAAGASGVLVPLMQGEEELTCVADIADKVGSDIVEYCAKALQCGLQPIPEIVLSKKFLQQQDDQILSSLVDAVIQTCHFPTNNLPAAIVLSASLKVDNNNDDDDDDNDNNDEVVLGLPRVSKELKKRVPILASVRVMAGASRMGSAVADLKEAGYTGAALRSECVPGYRMNPDLKAVGNFWNACISDLKSVKSKSFAGFRANISMDKSVPMEWLKYQKDVIDSGALGDASGPPEDLDDLNSDEGDFVGF</sequence>